<reference evidence="2 3" key="2">
    <citation type="journal article" date="2016" name="Genome Announc.">
        <title>Complete Genome Sequences of Two Interactive Moderate Thermophiles, Paenibacillus napthalenovorans 32O-Y and Paenibacillus sp. 32O-W.</title>
        <authorList>
            <person name="Butler R.R.III."/>
            <person name="Wang J."/>
            <person name="Stark B.C."/>
            <person name="Pombert J.F."/>
        </authorList>
    </citation>
    <scope>NUCLEOTIDE SEQUENCE [LARGE SCALE GENOMIC DNA]</scope>
    <source>
        <strain evidence="2 3">32O-Y</strain>
    </source>
</reference>
<dbReference type="STRING" id="162209.IJ22_20210"/>
<dbReference type="Pfam" id="PF00072">
    <property type="entry name" value="Response_reg"/>
    <property type="match status" value="1"/>
</dbReference>
<dbReference type="SUPFAM" id="SSF52172">
    <property type="entry name" value="CheY-like"/>
    <property type="match status" value="1"/>
</dbReference>
<dbReference type="RefSeq" id="WP_062408670.1">
    <property type="nucleotide sequence ID" value="NZ_JBCMGM010000087.1"/>
</dbReference>
<dbReference type="GO" id="GO:0000160">
    <property type="term" value="P:phosphorelay signal transduction system"/>
    <property type="evidence" value="ECO:0007669"/>
    <property type="project" value="InterPro"/>
</dbReference>
<protein>
    <submittedName>
        <fullName evidence="2">Signal transduction response regulator</fullName>
    </submittedName>
</protein>
<organism evidence="2 3">
    <name type="scientific">Paenibacillus naphthalenovorans</name>
    <dbReference type="NCBI Taxonomy" id="162209"/>
    <lineage>
        <taxon>Bacteria</taxon>
        <taxon>Bacillati</taxon>
        <taxon>Bacillota</taxon>
        <taxon>Bacilli</taxon>
        <taxon>Bacillales</taxon>
        <taxon>Paenibacillaceae</taxon>
        <taxon>Paenibacillus</taxon>
    </lineage>
</organism>
<dbReference type="PANTHER" id="PTHR44591">
    <property type="entry name" value="STRESS RESPONSE REGULATOR PROTEIN 1"/>
    <property type="match status" value="1"/>
</dbReference>
<dbReference type="Gene3D" id="3.40.50.2300">
    <property type="match status" value="1"/>
</dbReference>
<keyword evidence="3" id="KW-1185">Reference proteome</keyword>
<evidence type="ECO:0000313" key="3">
    <source>
        <dbReference type="Proteomes" id="UP000061660"/>
    </source>
</evidence>
<dbReference type="PANTHER" id="PTHR44591:SF3">
    <property type="entry name" value="RESPONSE REGULATORY DOMAIN-CONTAINING PROTEIN"/>
    <property type="match status" value="1"/>
</dbReference>
<accession>A0A0U2IMB7</accession>
<evidence type="ECO:0000256" key="1">
    <source>
        <dbReference type="ARBA" id="ARBA00022553"/>
    </source>
</evidence>
<dbReference type="Proteomes" id="UP000061660">
    <property type="component" value="Chromosome"/>
</dbReference>
<dbReference type="InterPro" id="IPR001789">
    <property type="entry name" value="Sig_transdc_resp-reg_receiver"/>
</dbReference>
<dbReference type="InterPro" id="IPR050595">
    <property type="entry name" value="Bact_response_regulator"/>
</dbReference>
<name>A0A0U2IMB7_9BACL</name>
<dbReference type="PATRIC" id="fig|162209.4.peg.2139"/>
<dbReference type="SMART" id="SM00448">
    <property type="entry name" value="REC"/>
    <property type="match status" value="1"/>
</dbReference>
<dbReference type="EMBL" id="CP013652">
    <property type="protein sequence ID" value="ALS22395.1"/>
    <property type="molecule type" value="Genomic_DNA"/>
</dbReference>
<sequence length="138" mass="15999">MSGYRIMILDNERAILDLLKRGFEMAGYNQVEIYTEPAIALEMFKKRKYHIVLADIMLPGIDGIEFLKNIREYDPLAQVIIITGHSTLDRILTCLELGANDYILKPFKSEDYVWEVIDYSIKKLERWREAIKGLIAAS</sequence>
<dbReference type="KEGG" id="pnp:IJ22_20210"/>
<dbReference type="InterPro" id="IPR011006">
    <property type="entry name" value="CheY-like_superfamily"/>
</dbReference>
<proteinExistence type="predicted"/>
<dbReference type="AlphaFoldDB" id="A0A0U2IMB7"/>
<evidence type="ECO:0000313" key="2">
    <source>
        <dbReference type="EMBL" id="ALS22395.1"/>
    </source>
</evidence>
<dbReference type="PROSITE" id="PS50110">
    <property type="entry name" value="RESPONSE_REGULATORY"/>
    <property type="match status" value="1"/>
</dbReference>
<dbReference type="CDD" id="cd00156">
    <property type="entry name" value="REC"/>
    <property type="match status" value="1"/>
</dbReference>
<keyword evidence="1" id="KW-0597">Phosphoprotein</keyword>
<reference evidence="3" key="1">
    <citation type="submission" date="2015-12" db="EMBL/GenBank/DDBJ databases">
        <title>Complete genome sequences of two moderately thermophilic Paenibacillus species.</title>
        <authorList>
            <person name="Butler R.III."/>
            <person name="Wang J."/>
            <person name="Stark B.C."/>
            <person name="Pombert J.-F."/>
        </authorList>
    </citation>
    <scope>NUCLEOTIDE SEQUENCE [LARGE SCALE GENOMIC DNA]</scope>
    <source>
        <strain evidence="3">32O-Y</strain>
    </source>
</reference>
<gene>
    <name evidence="2" type="ORF">IJ22_20210</name>
</gene>